<evidence type="ECO:0000313" key="3">
    <source>
        <dbReference type="Proteomes" id="UP000837857"/>
    </source>
</evidence>
<organism evidence="2 3">
    <name type="scientific">Iphiclides podalirius</name>
    <name type="common">scarce swallowtail</name>
    <dbReference type="NCBI Taxonomy" id="110791"/>
    <lineage>
        <taxon>Eukaryota</taxon>
        <taxon>Metazoa</taxon>
        <taxon>Ecdysozoa</taxon>
        <taxon>Arthropoda</taxon>
        <taxon>Hexapoda</taxon>
        <taxon>Insecta</taxon>
        <taxon>Pterygota</taxon>
        <taxon>Neoptera</taxon>
        <taxon>Endopterygota</taxon>
        <taxon>Lepidoptera</taxon>
        <taxon>Glossata</taxon>
        <taxon>Ditrysia</taxon>
        <taxon>Papilionoidea</taxon>
        <taxon>Papilionidae</taxon>
        <taxon>Papilioninae</taxon>
        <taxon>Iphiclides</taxon>
    </lineage>
</organism>
<dbReference type="EMBL" id="OW152819">
    <property type="protein sequence ID" value="CAH2073583.1"/>
    <property type="molecule type" value="Genomic_DNA"/>
</dbReference>
<reference evidence="2" key="1">
    <citation type="submission" date="2022-03" db="EMBL/GenBank/DDBJ databases">
        <authorList>
            <person name="Martin H S."/>
        </authorList>
    </citation>
    <scope>NUCLEOTIDE SEQUENCE</scope>
</reference>
<evidence type="ECO:0000313" key="2">
    <source>
        <dbReference type="EMBL" id="CAH2073583.1"/>
    </source>
</evidence>
<name>A0ABN8J2E7_9NEOP</name>
<accession>A0ABN8J2E7</accession>
<feature type="non-terminal residue" evidence="2">
    <location>
        <position position="189"/>
    </location>
</feature>
<dbReference type="Proteomes" id="UP000837857">
    <property type="component" value="Chromosome 7"/>
</dbReference>
<proteinExistence type="predicted"/>
<protein>
    <submittedName>
        <fullName evidence="2">Uncharacterized protein</fullName>
    </submittedName>
</protein>
<sequence length="189" mass="19574">MRTVECGTHVCFVGVGSGVGDGAAGERRGSAAAGRGLAVAGVAARSAGAVGAAARRGHGGGGGGSRTAAASPAAARRSRRARARRARIDQPGPRGRGSIIDAASLVRTDRVGNGRGFDWRGPFFDADDGSERPRRMRSPCPRGTLPIGANVQDICNFCQILVNQKKKILNNYPICKPFSSKGCGFDPHY</sequence>
<gene>
    <name evidence="2" type="ORF">IPOD504_LOCUS15702</name>
</gene>
<keyword evidence="3" id="KW-1185">Reference proteome</keyword>
<feature type="region of interest" description="Disordered" evidence="1">
    <location>
        <begin position="53"/>
        <end position="97"/>
    </location>
</feature>
<feature type="compositionally biased region" description="Basic residues" evidence="1">
    <location>
        <begin position="76"/>
        <end position="85"/>
    </location>
</feature>
<evidence type="ECO:0000256" key="1">
    <source>
        <dbReference type="SAM" id="MobiDB-lite"/>
    </source>
</evidence>
<feature type="compositionally biased region" description="Low complexity" evidence="1">
    <location>
        <begin position="66"/>
        <end position="75"/>
    </location>
</feature>